<evidence type="ECO:0000256" key="1">
    <source>
        <dbReference type="SAM" id="MobiDB-lite"/>
    </source>
</evidence>
<sequence>MAENAMKKVYKTYEKVRPDGTYFALMYWPTDVEVTHPYTTDPIPDDLKAKLPFYDWSQLKWIDGSADALKLQLSQLAAGLESTGQTAATANTTATDAKTAAEGASSQAEQLQAALLEISDLVLSSTIAKDDTKPAEGGTK</sequence>
<accession>A0ABU7SZM6</accession>
<reference evidence="2 3" key="1">
    <citation type="submission" date="2023-02" db="EMBL/GenBank/DDBJ databases">
        <title>The predominant lactic acid bacteria and yeasts involved in the spontaneous fermentation of millet during the production of the traditional porridge Hausa koko in Ghana.</title>
        <authorList>
            <person name="Atter A."/>
            <person name="Diaz M."/>
        </authorList>
    </citation>
    <scope>NUCLEOTIDE SEQUENCE [LARGE SCALE GENOMIC DNA]</scope>
    <source>
        <strain evidence="2 3">FI11640</strain>
    </source>
</reference>
<protein>
    <recommendedName>
        <fullName evidence="4">Bacteriophage SP-beta YorD domain-containing protein</fullName>
    </recommendedName>
</protein>
<feature type="region of interest" description="Disordered" evidence="1">
    <location>
        <begin position="84"/>
        <end position="106"/>
    </location>
</feature>
<comment type="caution">
    <text evidence="2">The sequence shown here is derived from an EMBL/GenBank/DDBJ whole genome shotgun (WGS) entry which is preliminary data.</text>
</comment>
<organism evidence="2 3">
    <name type="scientific">Schleiferilactobacillus harbinensis</name>
    <dbReference type="NCBI Taxonomy" id="304207"/>
    <lineage>
        <taxon>Bacteria</taxon>
        <taxon>Bacillati</taxon>
        <taxon>Bacillota</taxon>
        <taxon>Bacilli</taxon>
        <taxon>Lactobacillales</taxon>
        <taxon>Lactobacillaceae</taxon>
        <taxon>Schleiferilactobacillus</taxon>
    </lineage>
</organism>
<dbReference type="EMBL" id="JAQSGK010000019">
    <property type="protein sequence ID" value="MEE6715771.1"/>
    <property type="molecule type" value="Genomic_DNA"/>
</dbReference>
<evidence type="ECO:0008006" key="4">
    <source>
        <dbReference type="Google" id="ProtNLM"/>
    </source>
</evidence>
<evidence type="ECO:0000313" key="2">
    <source>
        <dbReference type="EMBL" id="MEE6715771.1"/>
    </source>
</evidence>
<evidence type="ECO:0000313" key="3">
    <source>
        <dbReference type="Proteomes" id="UP001330016"/>
    </source>
</evidence>
<proteinExistence type="predicted"/>
<dbReference type="RefSeq" id="WP_331243718.1">
    <property type="nucleotide sequence ID" value="NZ_JAQSGJ010000019.1"/>
</dbReference>
<dbReference type="Proteomes" id="UP001330016">
    <property type="component" value="Unassembled WGS sequence"/>
</dbReference>
<keyword evidence="3" id="KW-1185">Reference proteome</keyword>
<gene>
    <name evidence="2" type="ORF">PS435_07865</name>
</gene>
<name>A0ABU7SZM6_9LACO</name>